<dbReference type="STRING" id="1109443.G4TM47"/>
<evidence type="ECO:0000256" key="3">
    <source>
        <dbReference type="ARBA" id="ARBA00022801"/>
    </source>
</evidence>
<dbReference type="GO" id="GO:0016787">
    <property type="term" value="F:hydrolase activity"/>
    <property type="evidence" value="ECO:0007669"/>
    <property type="project" value="UniProtKB-KW"/>
</dbReference>
<feature type="domain" description="Helicase ATP-binding" evidence="12">
    <location>
        <begin position="242"/>
        <end position="422"/>
    </location>
</feature>
<feature type="domain" description="Helicase C-terminal" evidence="13">
    <location>
        <begin position="452"/>
        <end position="594"/>
    </location>
</feature>
<dbReference type="SMART" id="SM00490">
    <property type="entry name" value="HELICc"/>
    <property type="match status" value="1"/>
</dbReference>
<dbReference type="OrthoDB" id="10261556at2759"/>
<evidence type="ECO:0000256" key="8">
    <source>
        <dbReference type="ARBA" id="ARBA00023242"/>
    </source>
</evidence>
<dbReference type="SUPFAM" id="SSF52540">
    <property type="entry name" value="P-loop containing nucleoside triphosphate hydrolases"/>
    <property type="match status" value="1"/>
</dbReference>
<dbReference type="PANTHER" id="PTHR13710">
    <property type="entry name" value="DNA HELICASE RECQ FAMILY MEMBER"/>
    <property type="match status" value="1"/>
</dbReference>
<keyword evidence="6" id="KW-0238">DNA-binding</keyword>
<dbReference type="NCBIfam" id="TIGR00614">
    <property type="entry name" value="recQ_fam"/>
    <property type="match status" value="1"/>
</dbReference>
<dbReference type="CDD" id="cd17920">
    <property type="entry name" value="DEXHc_RecQ"/>
    <property type="match status" value="1"/>
</dbReference>
<evidence type="ECO:0000259" key="13">
    <source>
        <dbReference type="PROSITE" id="PS51194"/>
    </source>
</evidence>
<dbReference type="PROSITE" id="PS51192">
    <property type="entry name" value="HELICASE_ATP_BIND_1"/>
    <property type="match status" value="1"/>
</dbReference>
<evidence type="ECO:0000313" key="14">
    <source>
        <dbReference type="EMBL" id="CCA72389.1"/>
    </source>
</evidence>
<dbReference type="GO" id="GO:0003677">
    <property type="term" value="F:DNA binding"/>
    <property type="evidence" value="ECO:0007669"/>
    <property type="project" value="UniProtKB-KW"/>
</dbReference>
<gene>
    <name evidence="14" type="ORF">PIIN_06323</name>
</gene>
<dbReference type="GO" id="GO:0005634">
    <property type="term" value="C:nucleus"/>
    <property type="evidence" value="ECO:0007669"/>
    <property type="project" value="TreeGrafter"/>
</dbReference>
<dbReference type="FunFam" id="3.40.50.300:FF:001389">
    <property type="entry name" value="ATP-dependent DNA helicase RecQ"/>
    <property type="match status" value="1"/>
</dbReference>
<evidence type="ECO:0000256" key="4">
    <source>
        <dbReference type="ARBA" id="ARBA00022806"/>
    </source>
</evidence>
<dbReference type="GO" id="GO:0005694">
    <property type="term" value="C:chromosome"/>
    <property type="evidence" value="ECO:0007669"/>
    <property type="project" value="TreeGrafter"/>
</dbReference>
<evidence type="ECO:0000256" key="2">
    <source>
        <dbReference type="ARBA" id="ARBA00022741"/>
    </source>
</evidence>
<keyword evidence="3" id="KW-0378">Hydrolase</keyword>
<dbReference type="CDD" id="cd18794">
    <property type="entry name" value="SF2_C_RecQ"/>
    <property type="match status" value="1"/>
</dbReference>
<feature type="region of interest" description="Disordered" evidence="11">
    <location>
        <begin position="118"/>
        <end position="152"/>
    </location>
</feature>
<comment type="caution">
    <text evidence="14">The sequence shown here is derived from an EMBL/GenBank/DDBJ whole genome shotgun (WGS) entry which is preliminary data.</text>
</comment>
<name>G4TM47_SERID</name>
<dbReference type="OMA" id="TEIAEWI"/>
<proteinExistence type="inferred from homology"/>
<dbReference type="HOGENOM" id="CLU_436211_0_0_1"/>
<dbReference type="GO" id="GO:0000724">
    <property type="term" value="P:double-strand break repair via homologous recombination"/>
    <property type="evidence" value="ECO:0007669"/>
    <property type="project" value="TreeGrafter"/>
</dbReference>
<evidence type="ECO:0000313" key="15">
    <source>
        <dbReference type="Proteomes" id="UP000007148"/>
    </source>
</evidence>
<dbReference type="InterPro" id="IPR014001">
    <property type="entry name" value="Helicase_ATP-bd"/>
</dbReference>
<dbReference type="PANTHER" id="PTHR13710:SF153">
    <property type="entry name" value="RECQ-LIKE DNA HELICASE BLM"/>
    <property type="match status" value="1"/>
</dbReference>
<dbReference type="GO" id="GO:0009378">
    <property type="term" value="F:four-way junction helicase activity"/>
    <property type="evidence" value="ECO:0007669"/>
    <property type="project" value="TreeGrafter"/>
</dbReference>
<dbReference type="Pfam" id="PF00270">
    <property type="entry name" value="DEAD"/>
    <property type="match status" value="1"/>
</dbReference>
<dbReference type="InterPro" id="IPR027417">
    <property type="entry name" value="P-loop_NTPase"/>
</dbReference>
<dbReference type="EMBL" id="CAFZ01000161">
    <property type="protein sequence ID" value="CCA72389.1"/>
    <property type="molecule type" value="Genomic_DNA"/>
</dbReference>
<dbReference type="InterPro" id="IPR011545">
    <property type="entry name" value="DEAD/DEAH_box_helicase_dom"/>
</dbReference>
<dbReference type="InterPro" id="IPR001650">
    <property type="entry name" value="Helicase_C-like"/>
</dbReference>
<dbReference type="SMART" id="SM00487">
    <property type="entry name" value="DEXDc"/>
    <property type="match status" value="1"/>
</dbReference>
<dbReference type="AlphaFoldDB" id="G4TM47"/>
<dbReference type="GO" id="GO:0005524">
    <property type="term" value="F:ATP binding"/>
    <property type="evidence" value="ECO:0007669"/>
    <property type="project" value="UniProtKB-KW"/>
</dbReference>
<dbReference type="Gene3D" id="3.40.50.300">
    <property type="entry name" value="P-loop containing nucleotide triphosphate hydrolases"/>
    <property type="match status" value="2"/>
</dbReference>
<dbReference type="InterPro" id="IPR004589">
    <property type="entry name" value="DNA_helicase_ATP-dep_RecQ"/>
</dbReference>
<dbReference type="eggNOG" id="KOG0351">
    <property type="taxonomic scope" value="Eukaryota"/>
</dbReference>
<evidence type="ECO:0000256" key="11">
    <source>
        <dbReference type="SAM" id="MobiDB-lite"/>
    </source>
</evidence>
<keyword evidence="5" id="KW-0067">ATP-binding</keyword>
<evidence type="ECO:0000256" key="9">
    <source>
        <dbReference type="ARBA" id="ARBA00034617"/>
    </source>
</evidence>
<dbReference type="Pfam" id="PF00271">
    <property type="entry name" value="Helicase_C"/>
    <property type="match status" value="1"/>
</dbReference>
<accession>G4TM47</accession>
<comment type="catalytic activity">
    <reaction evidence="9">
        <text>Couples ATP hydrolysis with the unwinding of duplex DNA by translocating in the 3'-5' direction.</text>
        <dbReference type="EC" id="5.6.2.4"/>
    </reaction>
</comment>
<evidence type="ECO:0000256" key="1">
    <source>
        <dbReference type="ARBA" id="ARBA00005446"/>
    </source>
</evidence>
<keyword evidence="7" id="KW-0413">Isomerase</keyword>
<organism evidence="14 15">
    <name type="scientific">Serendipita indica (strain DSM 11827)</name>
    <name type="common">Root endophyte fungus</name>
    <name type="synonym">Piriformospora indica</name>
    <dbReference type="NCBI Taxonomy" id="1109443"/>
    <lineage>
        <taxon>Eukaryota</taxon>
        <taxon>Fungi</taxon>
        <taxon>Dikarya</taxon>
        <taxon>Basidiomycota</taxon>
        <taxon>Agaricomycotina</taxon>
        <taxon>Agaricomycetes</taxon>
        <taxon>Sebacinales</taxon>
        <taxon>Serendipitaceae</taxon>
        <taxon>Serendipita</taxon>
    </lineage>
</organism>
<dbReference type="EC" id="5.6.2.4" evidence="10"/>
<dbReference type="InParanoid" id="G4TM47"/>
<evidence type="ECO:0000256" key="10">
    <source>
        <dbReference type="ARBA" id="ARBA00034808"/>
    </source>
</evidence>
<dbReference type="GO" id="GO:0005737">
    <property type="term" value="C:cytoplasm"/>
    <property type="evidence" value="ECO:0007669"/>
    <property type="project" value="TreeGrafter"/>
</dbReference>
<evidence type="ECO:0000256" key="7">
    <source>
        <dbReference type="ARBA" id="ARBA00023235"/>
    </source>
</evidence>
<keyword evidence="2" id="KW-0547">Nucleotide-binding</keyword>
<sequence length="627" mass="70211">MSTRKLNKLQLGRQKATINAATNIFNKLRGNDDSEELDLDAMMRQFEALKNSANEVEEILKRRQLEETTVDSSPNRSLASILSSPIGTAANLPDLRPGAPETSSRVVMQTTEVRRMEVAELDGPSSSNPPARGASTFRTTSSVTREAIRQEYEIGDEEEDGALWEGMGDIGGPSHDAFSVPPVERNHRDNVSRIKAAYLPEDQSADEPAVDYTGHRSYQEVIQVRNNIFQLRSFRKHQLEAIMSALSGKDVFVLMPTGGGKSLCYQLPAVCTTGTTRGVTIVVSPLIALMDDQLKELQDLGIDATNLHSEQDVEMIKDTNKRLRSLSEDKPALVYISPEKLTSSLALKDMLNQLYSRNQLARFVIDECHVLPGWGRGFRDSYMELYKLRKDFPKVPIMALTATATKQGIQDVIQKLQLRPDHVLLQQSFNRPNLIYRVAQKKKAVNTEIAEWIKRKYPEARGIIYCLSKFDCEKVSEELNQKHGLVSTFYHAEVDKGRKRNILQDWKAGRVLIIVATIAFGMGINQADVRFVIHHSLPKNLEGYYQETGRAGRDGKVSECILCKKLLPMLEPPDGPKTTAGTMSSVIPECYEGTTPCQSKSRIDKSLKFAVYISTVSRTLAVVVWMF</sequence>
<evidence type="ECO:0000259" key="12">
    <source>
        <dbReference type="PROSITE" id="PS51192"/>
    </source>
</evidence>
<dbReference type="GO" id="GO:0043138">
    <property type="term" value="F:3'-5' DNA helicase activity"/>
    <property type="evidence" value="ECO:0007669"/>
    <property type="project" value="UniProtKB-EC"/>
</dbReference>
<dbReference type="PROSITE" id="PS51194">
    <property type="entry name" value="HELICASE_CTER"/>
    <property type="match status" value="1"/>
</dbReference>
<comment type="similarity">
    <text evidence="1">Belongs to the helicase family. RecQ subfamily.</text>
</comment>
<evidence type="ECO:0000256" key="6">
    <source>
        <dbReference type="ARBA" id="ARBA00023125"/>
    </source>
</evidence>
<keyword evidence="4" id="KW-0347">Helicase</keyword>
<keyword evidence="15" id="KW-1185">Reference proteome</keyword>
<protein>
    <recommendedName>
        <fullName evidence="10">DNA 3'-5' helicase</fullName>
        <ecNumber evidence="10">5.6.2.4</ecNumber>
    </recommendedName>
</protein>
<dbReference type="Proteomes" id="UP000007148">
    <property type="component" value="Unassembled WGS sequence"/>
</dbReference>
<evidence type="ECO:0000256" key="5">
    <source>
        <dbReference type="ARBA" id="ARBA00022840"/>
    </source>
</evidence>
<reference evidence="14 15" key="1">
    <citation type="journal article" date="2011" name="PLoS Pathog.">
        <title>Endophytic Life Strategies Decoded by Genome and Transcriptome Analyses of the Mutualistic Root Symbiont Piriformospora indica.</title>
        <authorList>
            <person name="Zuccaro A."/>
            <person name="Lahrmann U."/>
            <person name="Guldener U."/>
            <person name="Langen G."/>
            <person name="Pfiffi S."/>
            <person name="Biedenkopf D."/>
            <person name="Wong P."/>
            <person name="Samans B."/>
            <person name="Grimm C."/>
            <person name="Basiewicz M."/>
            <person name="Murat C."/>
            <person name="Martin F."/>
            <person name="Kogel K.H."/>
        </authorList>
    </citation>
    <scope>NUCLEOTIDE SEQUENCE [LARGE SCALE GENOMIC DNA]</scope>
    <source>
        <strain evidence="14 15">DSM 11827</strain>
    </source>
</reference>
<keyword evidence="8" id="KW-0539">Nucleus</keyword>